<dbReference type="PROSITE" id="PS50290">
    <property type="entry name" value="PI3_4_KINASE_3"/>
    <property type="match status" value="1"/>
</dbReference>
<dbReference type="GeneID" id="5883249"/>
<dbReference type="PANTHER" id="PTHR11139">
    <property type="entry name" value="ATAXIA TELANGIECTASIA MUTATED ATM -RELATED"/>
    <property type="match status" value="1"/>
</dbReference>
<protein>
    <submittedName>
        <fullName evidence="3">Fkbp-rapamycin associated protein, putative</fullName>
        <ecNumber evidence="3">2.7.11.1</ecNumber>
    </submittedName>
</protein>
<dbReference type="SUPFAM" id="SSF56112">
    <property type="entry name" value="Protein kinase-like (PK-like)"/>
    <property type="match status" value="1"/>
</dbReference>
<dbReference type="AlphaFoldDB" id="B0EIX1"/>
<dbReference type="GO" id="GO:0016242">
    <property type="term" value="P:negative regulation of macroautophagy"/>
    <property type="evidence" value="ECO:0007669"/>
    <property type="project" value="TreeGrafter"/>
</dbReference>
<dbReference type="InterPro" id="IPR011009">
    <property type="entry name" value="Kinase-like_dom_sf"/>
</dbReference>
<name>B0EIX1_ENTDS</name>
<reference evidence="4" key="1">
    <citation type="submission" date="2007-12" db="EMBL/GenBank/DDBJ databases">
        <title>Annotation of Entamoeba dispar SAW760.</title>
        <authorList>
            <person name="Lorenzi H."/>
            <person name="Inman J."/>
            <person name="Schobel S."/>
            <person name="Amedeo P."/>
            <person name="Caler E."/>
        </authorList>
    </citation>
    <scope>NUCLEOTIDE SEQUENCE [LARGE SCALE GENOMIC DNA]</scope>
    <source>
        <strain evidence="4">ATCC PRA-260 / SAW760</strain>
    </source>
</reference>
<dbReference type="EMBL" id="DS549501">
    <property type="protein sequence ID" value="EDR25539.1"/>
    <property type="molecule type" value="Genomic_DNA"/>
</dbReference>
<dbReference type="KEGG" id="edi:EDI_260850"/>
<dbReference type="InterPro" id="IPR003152">
    <property type="entry name" value="FATC_dom"/>
</dbReference>
<dbReference type="GO" id="GO:0038202">
    <property type="term" value="P:TORC1 signaling"/>
    <property type="evidence" value="ECO:0007669"/>
    <property type="project" value="TreeGrafter"/>
</dbReference>
<accession>B0EIX1</accession>
<dbReference type="PROSITE" id="PS51190">
    <property type="entry name" value="FATC"/>
    <property type="match status" value="1"/>
</dbReference>
<dbReference type="GO" id="GO:0004674">
    <property type="term" value="F:protein serine/threonine kinase activity"/>
    <property type="evidence" value="ECO:0007669"/>
    <property type="project" value="UniProtKB-EC"/>
</dbReference>
<sequence length="128" mass="14626">MIVNAMDVSGVEGTFRITCENVMTVLRENKDSLMAVLEAFVYDPLIVRLLGGKDVDDDDDKMNKENQGENYVMKSKAVSVMRRVLEKLTGKDFGNEELNVHDQVDRLIREATSNENLSQSYQGWCPYW</sequence>
<dbReference type="Proteomes" id="UP000008076">
    <property type="component" value="Unassembled WGS sequence"/>
</dbReference>
<dbReference type="Gene3D" id="1.10.1070.11">
    <property type="entry name" value="Phosphatidylinositol 3-/4-kinase, catalytic domain"/>
    <property type="match status" value="1"/>
</dbReference>
<dbReference type="VEuPathDB" id="AmoebaDB:EDI_260850"/>
<dbReference type="Pfam" id="PF00454">
    <property type="entry name" value="PI3_PI4_kinase"/>
    <property type="match status" value="1"/>
</dbReference>
<dbReference type="PANTHER" id="PTHR11139:SF9">
    <property type="entry name" value="SERINE_THREONINE-PROTEIN KINASE MTOR"/>
    <property type="match status" value="1"/>
</dbReference>
<dbReference type="OrthoDB" id="381190at2759"/>
<dbReference type="GO" id="GO:0005737">
    <property type="term" value="C:cytoplasm"/>
    <property type="evidence" value="ECO:0007669"/>
    <property type="project" value="TreeGrafter"/>
</dbReference>
<evidence type="ECO:0000259" key="1">
    <source>
        <dbReference type="PROSITE" id="PS50290"/>
    </source>
</evidence>
<keyword evidence="4" id="KW-1185">Reference proteome</keyword>
<feature type="domain" description="PI3K/PI4K catalytic" evidence="1">
    <location>
        <begin position="1"/>
        <end position="92"/>
    </location>
</feature>
<dbReference type="GO" id="GO:0031931">
    <property type="term" value="C:TORC1 complex"/>
    <property type="evidence" value="ECO:0007669"/>
    <property type="project" value="TreeGrafter"/>
</dbReference>
<gene>
    <name evidence="3" type="ORF">EDI_260850</name>
</gene>
<feature type="domain" description="FATC" evidence="2">
    <location>
        <begin position="96"/>
        <end position="128"/>
    </location>
</feature>
<dbReference type="RefSeq" id="XP_001738178.1">
    <property type="nucleotide sequence ID" value="XM_001738126.1"/>
</dbReference>
<dbReference type="SMART" id="SM01343">
    <property type="entry name" value="FATC"/>
    <property type="match status" value="1"/>
</dbReference>
<proteinExistence type="predicted"/>
<dbReference type="InterPro" id="IPR050517">
    <property type="entry name" value="DDR_Repair_Kinase"/>
</dbReference>
<evidence type="ECO:0000313" key="4">
    <source>
        <dbReference type="Proteomes" id="UP000008076"/>
    </source>
</evidence>
<dbReference type="EC" id="2.7.11.1" evidence="3"/>
<dbReference type="eggNOG" id="KOG0891">
    <property type="taxonomic scope" value="Eukaryota"/>
</dbReference>
<keyword evidence="3" id="KW-0808">Transferase</keyword>
<dbReference type="GO" id="GO:0005634">
    <property type="term" value="C:nucleus"/>
    <property type="evidence" value="ECO:0007669"/>
    <property type="project" value="TreeGrafter"/>
</dbReference>
<dbReference type="GO" id="GO:0031932">
    <property type="term" value="C:TORC2 complex"/>
    <property type="evidence" value="ECO:0007669"/>
    <property type="project" value="TreeGrafter"/>
</dbReference>
<evidence type="ECO:0000259" key="2">
    <source>
        <dbReference type="PROSITE" id="PS51190"/>
    </source>
</evidence>
<dbReference type="Pfam" id="PF02260">
    <property type="entry name" value="FATC"/>
    <property type="match status" value="1"/>
</dbReference>
<dbReference type="InterPro" id="IPR000403">
    <property type="entry name" value="PI3/4_kinase_cat_dom"/>
</dbReference>
<dbReference type="InterPro" id="IPR036940">
    <property type="entry name" value="PI3/4_kinase_cat_sf"/>
</dbReference>
<evidence type="ECO:0000313" key="3">
    <source>
        <dbReference type="EMBL" id="EDR25539.1"/>
    </source>
</evidence>
<organism evidence="4">
    <name type="scientific">Entamoeba dispar (strain ATCC PRA-260 / SAW760)</name>
    <dbReference type="NCBI Taxonomy" id="370354"/>
    <lineage>
        <taxon>Eukaryota</taxon>
        <taxon>Amoebozoa</taxon>
        <taxon>Evosea</taxon>
        <taxon>Archamoebae</taxon>
        <taxon>Mastigamoebida</taxon>
        <taxon>Entamoebidae</taxon>
        <taxon>Entamoeba</taxon>
    </lineage>
</organism>